<dbReference type="InterPro" id="IPR050753">
    <property type="entry name" value="Peptidase_M14_domain"/>
</dbReference>
<gene>
    <name evidence="3" type="primary">LOC104953333</name>
</gene>
<dbReference type="GO" id="GO:0004181">
    <property type="term" value="F:metallocarboxypeptidase activity"/>
    <property type="evidence" value="ECO:0007669"/>
    <property type="project" value="TreeGrafter"/>
</dbReference>
<dbReference type="Proteomes" id="UP000504611">
    <property type="component" value="Unplaced"/>
</dbReference>
<accession>A0A6I9NVM2</accession>
<name>A0A6I9NVM2_9TELE</name>
<dbReference type="InterPro" id="IPR008969">
    <property type="entry name" value="CarboxyPept-like_regulatory"/>
</dbReference>
<dbReference type="GO" id="GO:0006518">
    <property type="term" value="P:peptide metabolic process"/>
    <property type="evidence" value="ECO:0007669"/>
    <property type="project" value="TreeGrafter"/>
</dbReference>
<dbReference type="PANTHER" id="PTHR11532:SF80">
    <property type="entry name" value="CARBOXYPEPTIDASE N CATALYTIC CHAIN"/>
    <property type="match status" value="1"/>
</dbReference>
<dbReference type="OrthoDB" id="10249045at2759"/>
<dbReference type="AlphaFoldDB" id="A0A6I9NVM2"/>
<protein>
    <submittedName>
        <fullName evidence="3">Carboxypeptidase N catalytic chain-like</fullName>
    </submittedName>
</protein>
<dbReference type="Gene3D" id="2.60.40.1120">
    <property type="entry name" value="Carboxypeptidase-like, regulatory domain"/>
    <property type="match status" value="1"/>
</dbReference>
<keyword evidence="2" id="KW-1185">Reference proteome</keyword>
<proteinExistence type="predicted"/>
<feature type="compositionally biased region" description="Basic residues" evidence="1">
    <location>
        <begin position="79"/>
        <end position="91"/>
    </location>
</feature>
<dbReference type="KEGG" id="ncc:104953333"/>
<organism evidence="2 3">
    <name type="scientific">Notothenia coriiceps</name>
    <name type="common">black rockcod</name>
    <dbReference type="NCBI Taxonomy" id="8208"/>
    <lineage>
        <taxon>Eukaryota</taxon>
        <taxon>Metazoa</taxon>
        <taxon>Chordata</taxon>
        <taxon>Craniata</taxon>
        <taxon>Vertebrata</taxon>
        <taxon>Euteleostomi</taxon>
        <taxon>Actinopterygii</taxon>
        <taxon>Neopterygii</taxon>
        <taxon>Teleostei</taxon>
        <taxon>Neoteleostei</taxon>
        <taxon>Acanthomorphata</taxon>
        <taxon>Eupercaria</taxon>
        <taxon>Perciformes</taxon>
        <taxon>Notothenioidei</taxon>
        <taxon>Nototheniidae</taxon>
        <taxon>Notothenia</taxon>
    </lineage>
</organism>
<dbReference type="SUPFAM" id="SSF49464">
    <property type="entry name" value="Carboxypeptidase regulatory domain-like"/>
    <property type="match status" value="1"/>
</dbReference>
<dbReference type="GO" id="GO:0016485">
    <property type="term" value="P:protein processing"/>
    <property type="evidence" value="ECO:0007669"/>
    <property type="project" value="TreeGrafter"/>
</dbReference>
<dbReference type="GO" id="GO:0005615">
    <property type="term" value="C:extracellular space"/>
    <property type="evidence" value="ECO:0007669"/>
    <property type="project" value="TreeGrafter"/>
</dbReference>
<dbReference type="RefSeq" id="XP_010778566.1">
    <property type="nucleotide sequence ID" value="XM_010780264.1"/>
</dbReference>
<dbReference type="GeneID" id="104953333"/>
<sequence>MVYDENNNPLGNAEISVAGVNHDVTTGVDGDYFRLLLPGTYTVTASAPGYVPYSSTVTVGPAEAIQLHFYLKTAPKQNLKAKPHNGKKNHSSPKAPLKLGPR</sequence>
<evidence type="ECO:0000313" key="2">
    <source>
        <dbReference type="Proteomes" id="UP000504611"/>
    </source>
</evidence>
<evidence type="ECO:0000313" key="3">
    <source>
        <dbReference type="RefSeq" id="XP_010778566.1"/>
    </source>
</evidence>
<dbReference type="CDD" id="cd11308">
    <property type="entry name" value="Peptidase_M14NE-CP-C_like"/>
    <property type="match status" value="1"/>
</dbReference>
<evidence type="ECO:0000256" key="1">
    <source>
        <dbReference type="SAM" id="MobiDB-lite"/>
    </source>
</evidence>
<dbReference type="Pfam" id="PF13620">
    <property type="entry name" value="CarboxypepD_reg"/>
    <property type="match status" value="1"/>
</dbReference>
<dbReference type="PANTHER" id="PTHR11532">
    <property type="entry name" value="PROTEASE M14 CARBOXYPEPTIDASE"/>
    <property type="match status" value="1"/>
</dbReference>
<reference evidence="3" key="1">
    <citation type="submission" date="2025-08" db="UniProtKB">
        <authorList>
            <consortium name="RefSeq"/>
        </authorList>
    </citation>
    <scope>IDENTIFICATION</scope>
    <source>
        <tissue evidence="3">Muscle</tissue>
    </source>
</reference>
<feature type="region of interest" description="Disordered" evidence="1">
    <location>
        <begin position="76"/>
        <end position="102"/>
    </location>
</feature>